<dbReference type="FunFam" id="3.40.50.970:FF:000016">
    <property type="entry name" value="Acetolactate synthase"/>
    <property type="match status" value="1"/>
</dbReference>
<feature type="domain" description="Thiamine pyrophosphate enzyme TPP-binding" evidence="17">
    <location>
        <begin position="459"/>
        <end position="607"/>
    </location>
</feature>
<comment type="catalytic activity">
    <reaction evidence="13 14">
        <text>2 pyruvate + H(+) = (2S)-2-acetolactate + CO2</text>
        <dbReference type="Rhea" id="RHEA:25249"/>
        <dbReference type="ChEBI" id="CHEBI:15361"/>
        <dbReference type="ChEBI" id="CHEBI:15378"/>
        <dbReference type="ChEBI" id="CHEBI:16526"/>
        <dbReference type="ChEBI" id="CHEBI:58476"/>
        <dbReference type="EC" id="2.2.1.6"/>
    </reaction>
</comment>
<comment type="pathway">
    <text evidence="1 14">Amino-acid biosynthesis; L-isoleucine biosynthesis; L-isoleucine from 2-oxobutanoate: step 1/4.</text>
</comment>
<evidence type="ECO:0000256" key="10">
    <source>
        <dbReference type="ARBA" id="ARBA00022842"/>
    </source>
</evidence>
<dbReference type="InterPro" id="IPR045229">
    <property type="entry name" value="TPP_enz"/>
</dbReference>
<keyword evidence="6" id="KW-0285">Flavoprotein</keyword>
<evidence type="ECO:0000256" key="8">
    <source>
        <dbReference type="ARBA" id="ARBA00022723"/>
    </source>
</evidence>
<dbReference type="InterPro" id="IPR000399">
    <property type="entry name" value="TPP-bd_CS"/>
</dbReference>
<evidence type="ECO:0000256" key="14">
    <source>
        <dbReference type="RuleBase" id="RU003591"/>
    </source>
</evidence>
<dbReference type="FunFam" id="3.40.50.970:FF:000007">
    <property type="entry name" value="Acetolactate synthase"/>
    <property type="match status" value="1"/>
</dbReference>
<dbReference type="Pfam" id="PF00205">
    <property type="entry name" value="TPP_enzyme_M"/>
    <property type="match status" value="1"/>
</dbReference>
<dbReference type="InterPro" id="IPR012001">
    <property type="entry name" value="Thiamin_PyroP_enz_TPP-bd_dom"/>
</dbReference>
<evidence type="ECO:0000256" key="1">
    <source>
        <dbReference type="ARBA" id="ARBA00004974"/>
    </source>
</evidence>
<keyword evidence="7 14" id="KW-0808">Transferase</keyword>
<dbReference type="KEGG" id="tmr:Tmar_1778"/>
<dbReference type="SUPFAM" id="SSF52467">
    <property type="entry name" value="DHS-like NAD/FAD-binding domain"/>
    <property type="match status" value="1"/>
</dbReference>
<dbReference type="InterPro" id="IPR011766">
    <property type="entry name" value="TPP_enzyme_TPP-bd"/>
</dbReference>
<dbReference type="InterPro" id="IPR012000">
    <property type="entry name" value="Thiamin_PyroP_enz_cen_dom"/>
</dbReference>
<dbReference type="GO" id="GO:0030976">
    <property type="term" value="F:thiamine pyrophosphate binding"/>
    <property type="evidence" value="ECO:0007669"/>
    <property type="project" value="UniProtKB-UniRule"/>
</dbReference>
<dbReference type="UniPathway" id="UPA00049">
    <property type="reaction ID" value="UER00059"/>
</dbReference>
<evidence type="ECO:0000256" key="3">
    <source>
        <dbReference type="ARBA" id="ARBA00007812"/>
    </source>
</evidence>
<accession>E6SI00</accession>
<evidence type="ECO:0000259" key="16">
    <source>
        <dbReference type="Pfam" id="PF00205"/>
    </source>
</evidence>
<proteinExistence type="inferred from homology"/>
<dbReference type="HOGENOM" id="CLU_013748_1_2_9"/>
<keyword evidence="8 14" id="KW-0479">Metal-binding</keyword>
<dbReference type="GO" id="GO:0003984">
    <property type="term" value="F:acetolactate synthase activity"/>
    <property type="evidence" value="ECO:0007669"/>
    <property type="project" value="UniProtKB-EC"/>
</dbReference>
<dbReference type="Proteomes" id="UP000008915">
    <property type="component" value="Chromosome"/>
</dbReference>
<dbReference type="Gene3D" id="3.40.50.1220">
    <property type="entry name" value="TPP-binding domain"/>
    <property type="match status" value="1"/>
</dbReference>
<dbReference type="GO" id="GO:0009099">
    <property type="term" value="P:L-valine biosynthetic process"/>
    <property type="evidence" value="ECO:0007669"/>
    <property type="project" value="UniProtKB-UniPathway"/>
</dbReference>
<evidence type="ECO:0000313" key="20">
    <source>
        <dbReference type="Proteomes" id="UP000008915"/>
    </source>
</evidence>
<feature type="region of interest" description="Disordered" evidence="15">
    <location>
        <begin position="1"/>
        <end position="53"/>
    </location>
</feature>
<feature type="domain" description="Thiamine pyrophosphate enzyme N-terminal TPP-binding" evidence="18">
    <location>
        <begin position="54"/>
        <end position="167"/>
    </location>
</feature>
<comment type="cofactor">
    <cofactor evidence="14">
        <name>thiamine diphosphate</name>
        <dbReference type="ChEBI" id="CHEBI:58937"/>
    </cofactor>
    <text evidence="14">Binds 1 thiamine pyrophosphate per subunit.</text>
</comment>
<dbReference type="SUPFAM" id="SSF52518">
    <property type="entry name" value="Thiamin diphosphate-binding fold (THDP-binding)"/>
    <property type="match status" value="2"/>
</dbReference>
<reference evidence="20" key="2">
    <citation type="journal article" date="2010" name="Stand. Genomic Sci.">
        <title>Complete genome sequence of Thermaerobacter marianensis type strain (7p75aT).</title>
        <authorList>
            <person name="Han C."/>
            <person name="Gu W."/>
            <person name="Zhang X."/>
            <person name="Lapidus A."/>
            <person name="Nolan M."/>
            <person name="Copeland A."/>
            <person name="Lucas S."/>
            <person name="Glavina Del Rio T."/>
            <person name="Tice H."/>
            <person name="Cheng J."/>
            <person name="Tapia R."/>
            <person name="Goodwin L."/>
            <person name="Pitluck S."/>
            <person name="Pagani I."/>
            <person name="Ivanova N."/>
            <person name="Mavromatis K."/>
            <person name="Mikhailova N."/>
            <person name="Pati A."/>
            <person name="Chen A."/>
            <person name="Palaniappan K."/>
            <person name="Land M."/>
            <person name="Hauser L."/>
            <person name="Chang Y."/>
            <person name="Jeffries C."/>
            <person name="Schneider S."/>
            <person name="Rohde M."/>
            <person name="Goker M."/>
            <person name="Pukall R."/>
            <person name="Woyke T."/>
            <person name="Bristow J."/>
            <person name="Eisen J."/>
            <person name="Markowitz V."/>
            <person name="Hugenholtz P."/>
            <person name="Kyrpides N."/>
            <person name="Klenk H."/>
            <person name="Detter J."/>
        </authorList>
    </citation>
    <scope>NUCLEOTIDE SEQUENCE [LARGE SCALE GENOMIC DNA]</scope>
    <source>
        <strain evidence="20">ATCC 700841 / DSM 12885 / JCM 10246 / 7p75a</strain>
    </source>
</reference>
<keyword evidence="10 14" id="KW-0460">Magnesium</keyword>
<evidence type="ECO:0000256" key="12">
    <source>
        <dbReference type="ARBA" id="ARBA00023304"/>
    </source>
</evidence>
<evidence type="ECO:0000259" key="17">
    <source>
        <dbReference type="Pfam" id="PF02775"/>
    </source>
</evidence>
<comment type="cofactor">
    <cofactor evidence="14">
        <name>Mg(2+)</name>
        <dbReference type="ChEBI" id="CHEBI:18420"/>
    </cofactor>
    <text evidence="14">Binds 1 Mg(2+) ion per subunit.</text>
</comment>
<evidence type="ECO:0000256" key="4">
    <source>
        <dbReference type="ARBA" id="ARBA00013145"/>
    </source>
</evidence>
<evidence type="ECO:0000259" key="18">
    <source>
        <dbReference type="Pfam" id="PF02776"/>
    </source>
</evidence>
<dbReference type="EC" id="2.2.1.6" evidence="4 14"/>
<feature type="domain" description="Thiamine pyrophosphate enzyme central" evidence="16">
    <location>
        <begin position="260"/>
        <end position="395"/>
    </location>
</feature>
<comment type="pathway">
    <text evidence="2 14">Amino-acid biosynthesis; L-valine biosynthesis; L-valine from pyruvate: step 1/4.</text>
</comment>
<feature type="compositionally biased region" description="Low complexity" evidence="15">
    <location>
        <begin position="1"/>
        <end position="18"/>
    </location>
</feature>
<dbReference type="PANTHER" id="PTHR18968">
    <property type="entry name" value="THIAMINE PYROPHOSPHATE ENZYMES"/>
    <property type="match status" value="1"/>
</dbReference>
<keyword evidence="11 14" id="KW-0786">Thiamine pyrophosphate</keyword>
<comment type="similarity">
    <text evidence="3 14">Belongs to the TPP enzyme family.</text>
</comment>
<evidence type="ECO:0000256" key="9">
    <source>
        <dbReference type="ARBA" id="ARBA00022827"/>
    </source>
</evidence>
<reference evidence="19 20" key="1">
    <citation type="journal article" date="2010" name="Stand. Genomic Sci.">
        <title>Complete genome sequence of Thermaerobacter marianensis type strain (7p75a).</title>
        <authorList>
            <person name="Han C."/>
            <person name="Gu W."/>
            <person name="Zhang X."/>
            <person name="Lapidus A."/>
            <person name="Nolan M."/>
            <person name="Copeland A."/>
            <person name="Lucas S."/>
            <person name="Del Rio T.G."/>
            <person name="Tice H."/>
            <person name="Cheng J.F."/>
            <person name="Tapia R."/>
            <person name="Goodwin L."/>
            <person name="Pitluck S."/>
            <person name="Pagani I."/>
            <person name="Ivanova N."/>
            <person name="Mavromatis K."/>
            <person name="Mikhailova N."/>
            <person name="Pati A."/>
            <person name="Chen A."/>
            <person name="Palaniappan K."/>
            <person name="Land M."/>
            <person name="Hauser L."/>
            <person name="Chang Y.J."/>
            <person name="Jeffries C.D."/>
            <person name="Schneider S."/>
            <person name="Rohde M."/>
            <person name="Goker M."/>
            <person name="Pukall R."/>
            <person name="Woyke T."/>
            <person name="Bristow J."/>
            <person name="Eisen J.A."/>
            <person name="Markowitz V."/>
            <person name="Hugenholtz P."/>
            <person name="Kyrpides N.C."/>
            <person name="Klenk H.P."/>
            <person name="Detter J.C."/>
        </authorList>
    </citation>
    <scope>NUCLEOTIDE SEQUENCE [LARGE SCALE GENOMIC DNA]</scope>
    <source>
        <strain evidence="20">ATCC 700841 / DSM 12885 / JCM 10246 / 7p75a</strain>
    </source>
</reference>
<dbReference type="InterPro" id="IPR039368">
    <property type="entry name" value="AHAS_TPP"/>
</dbReference>
<evidence type="ECO:0000256" key="11">
    <source>
        <dbReference type="ARBA" id="ARBA00023052"/>
    </source>
</evidence>
<dbReference type="Pfam" id="PF02775">
    <property type="entry name" value="TPP_enzyme_C"/>
    <property type="match status" value="1"/>
</dbReference>
<dbReference type="CDD" id="cd07035">
    <property type="entry name" value="TPP_PYR_POX_like"/>
    <property type="match status" value="1"/>
</dbReference>
<dbReference type="PROSITE" id="PS00187">
    <property type="entry name" value="TPP_ENZYMES"/>
    <property type="match status" value="1"/>
</dbReference>
<dbReference type="InterPro" id="IPR029035">
    <property type="entry name" value="DHS-like_NAD/FAD-binding_dom"/>
</dbReference>
<dbReference type="GO" id="GO:0009097">
    <property type="term" value="P:isoleucine biosynthetic process"/>
    <property type="evidence" value="ECO:0007669"/>
    <property type="project" value="UniProtKB-UniPathway"/>
</dbReference>
<protein>
    <recommendedName>
        <fullName evidence="4 14">Acetolactate synthase</fullName>
        <ecNumber evidence="4 14">2.2.1.6</ecNumber>
    </recommendedName>
</protein>
<dbReference type="UniPathway" id="UPA00047">
    <property type="reaction ID" value="UER00055"/>
</dbReference>
<dbReference type="GO" id="GO:0050660">
    <property type="term" value="F:flavin adenine dinucleotide binding"/>
    <property type="evidence" value="ECO:0007669"/>
    <property type="project" value="InterPro"/>
</dbReference>
<evidence type="ECO:0000256" key="2">
    <source>
        <dbReference type="ARBA" id="ARBA00005025"/>
    </source>
</evidence>
<dbReference type="PANTHER" id="PTHR18968:SF13">
    <property type="entry name" value="ACETOLACTATE SYNTHASE CATALYTIC SUBUNIT, MITOCHONDRIAL"/>
    <property type="match status" value="1"/>
</dbReference>
<dbReference type="GO" id="GO:0005948">
    <property type="term" value="C:acetolactate synthase complex"/>
    <property type="evidence" value="ECO:0007669"/>
    <property type="project" value="TreeGrafter"/>
</dbReference>
<keyword evidence="20" id="KW-1185">Reference proteome</keyword>
<dbReference type="InterPro" id="IPR029061">
    <property type="entry name" value="THDP-binding"/>
</dbReference>
<dbReference type="GO" id="GO:0000287">
    <property type="term" value="F:magnesium ion binding"/>
    <property type="evidence" value="ECO:0007669"/>
    <property type="project" value="UniProtKB-UniRule"/>
</dbReference>
<feature type="compositionally biased region" description="Pro residues" evidence="15">
    <location>
        <begin position="19"/>
        <end position="30"/>
    </location>
</feature>
<dbReference type="NCBIfam" id="TIGR00118">
    <property type="entry name" value="acolac_lg"/>
    <property type="match status" value="1"/>
</dbReference>
<keyword evidence="5 14" id="KW-0028">Amino-acid biosynthesis</keyword>
<gene>
    <name evidence="19" type="ordered locus">Tmar_1778</name>
</gene>
<dbReference type="eggNOG" id="COG0028">
    <property type="taxonomic scope" value="Bacteria"/>
</dbReference>
<dbReference type="STRING" id="644966.Tmar_1778"/>
<dbReference type="FunFam" id="3.40.50.1220:FF:000008">
    <property type="entry name" value="Acetolactate synthase"/>
    <property type="match status" value="1"/>
</dbReference>
<organism evidence="19 20">
    <name type="scientific">Thermaerobacter marianensis (strain ATCC 700841 / DSM 12885 / JCM 10246 / 7p75a)</name>
    <dbReference type="NCBI Taxonomy" id="644966"/>
    <lineage>
        <taxon>Bacteria</taxon>
        <taxon>Bacillati</taxon>
        <taxon>Bacillota</taxon>
        <taxon>Clostridia</taxon>
        <taxon>Eubacteriales</taxon>
        <taxon>Clostridiales Family XVII. Incertae Sedis</taxon>
        <taxon>Thermaerobacter</taxon>
    </lineage>
</organism>
<evidence type="ECO:0000256" key="13">
    <source>
        <dbReference type="ARBA" id="ARBA00048670"/>
    </source>
</evidence>
<dbReference type="AlphaFoldDB" id="E6SI00"/>
<evidence type="ECO:0000313" key="19">
    <source>
        <dbReference type="EMBL" id="ADU51880.1"/>
    </source>
</evidence>
<evidence type="ECO:0000256" key="7">
    <source>
        <dbReference type="ARBA" id="ARBA00022679"/>
    </source>
</evidence>
<dbReference type="Gene3D" id="3.40.50.970">
    <property type="match status" value="2"/>
</dbReference>
<dbReference type="CDD" id="cd02015">
    <property type="entry name" value="TPP_AHAS"/>
    <property type="match status" value="1"/>
</dbReference>
<keyword evidence="9" id="KW-0274">FAD</keyword>
<dbReference type="EMBL" id="CP002344">
    <property type="protein sequence ID" value="ADU51880.1"/>
    <property type="molecule type" value="Genomic_DNA"/>
</dbReference>
<sequence>MSQPAKQATATATVTAAGGPPPAARPPSTPPHAMTGAGLRPGTETPPVNRRGPMSGADVVVQVLLEQGVEWVFGIPGGAVLPLYDALYGAPIRHVLARHEQGAALAADGYARASGRVGVCIATSGPGATNLITGLATSYLDSVPVVAITGNVGRAFLGTDAFQEADTFGVSMPVTKHNYLVLDPEELPAILREAFAVAASGRPGPVLVDIPKDIFTATISTGAWDRPLRRSVSCFGRTAADSGTPHIPDLPGRSHLTGRLEEAARLIARARQPVLYAGGGVIVAGAAEALRRLAEQAVLPTTTTLMALGAMPGDHPLFLGMPGMHGTYAANMALTETDCLVAVGARFDDRVTGKVSAFAPDAAIIHIDVDAAELGKVKAPRVAIPADAREGLEALREALGRVPPDEWADRSPWLERVNGWKRDHPYRYDRERARRELLPQAVIEELERATGGDALVVTGVGQHQMWAAMFYRYRRPRQFLTSGGLGTMGYGLPAAIGAQLARPDARVLCIDGDGSFQMNVQELSTLAELGLPVKVFIINNRAHGMVRQWQDLFYGQRLSASVFEHQPDFVKLAEAYGIAAFRITHPDELAGTVREALARPGPVVVDCVVRQEENVLPMVPPGAALREMIVG</sequence>
<name>E6SI00_THEM7</name>
<dbReference type="InterPro" id="IPR012846">
    <property type="entry name" value="Acetolactate_synth_lsu"/>
</dbReference>
<evidence type="ECO:0000256" key="15">
    <source>
        <dbReference type="SAM" id="MobiDB-lite"/>
    </source>
</evidence>
<evidence type="ECO:0000256" key="6">
    <source>
        <dbReference type="ARBA" id="ARBA00022630"/>
    </source>
</evidence>
<evidence type="ECO:0000256" key="5">
    <source>
        <dbReference type="ARBA" id="ARBA00022605"/>
    </source>
</evidence>
<keyword evidence="12 14" id="KW-0100">Branched-chain amino acid biosynthesis</keyword>
<dbReference type="Pfam" id="PF02776">
    <property type="entry name" value="TPP_enzyme_N"/>
    <property type="match status" value="1"/>
</dbReference>